<dbReference type="GO" id="GO:0016853">
    <property type="term" value="F:isomerase activity"/>
    <property type="evidence" value="ECO:0007669"/>
    <property type="project" value="UniProtKB-KW"/>
</dbReference>
<dbReference type="Proteomes" id="UP000526625">
    <property type="component" value="Unassembled WGS sequence"/>
</dbReference>
<dbReference type="SUPFAM" id="SSF51658">
    <property type="entry name" value="Xylose isomerase-like"/>
    <property type="match status" value="1"/>
</dbReference>
<keyword evidence="3" id="KW-1185">Reference proteome</keyword>
<dbReference type="InterPro" id="IPR013022">
    <property type="entry name" value="Xyl_isomerase-like_TIM-brl"/>
</dbReference>
<dbReference type="Pfam" id="PF01261">
    <property type="entry name" value="AP_endonuc_2"/>
    <property type="match status" value="1"/>
</dbReference>
<reference evidence="2 3" key="1">
    <citation type="submission" date="2020-08" db="EMBL/GenBank/DDBJ databases">
        <title>Genomic Encyclopedia of Type Strains, Phase IV (KMG-V): Genome sequencing to study the core and pangenomes of soil and plant-associated prokaryotes.</title>
        <authorList>
            <person name="Whitman W."/>
        </authorList>
    </citation>
    <scope>NUCLEOTIDE SEQUENCE [LARGE SCALE GENOMIC DNA]</scope>
    <source>
        <strain evidence="2 3">SEMIA 4059</strain>
    </source>
</reference>
<protein>
    <submittedName>
        <fullName evidence="2">Sugar phosphate isomerase/epimerase</fullName>
    </submittedName>
</protein>
<dbReference type="EMBL" id="JACHBF010000002">
    <property type="protein sequence ID" value="MBB6490726.1"/>
    <property type="molecule type" value="Genomic_DNA"/>
</dbReference>
<evidence type="ECO:0000259" key="1">
    <source>
        <dbReference type="Pfam" id="PF01261"/>
    </source>
</evidence>
<gene>
    <name evidence="2" type="ORF">GGD45_001116</name>
</gene>
<comment type="caution">
    <text evidence="2">The sequence shown here is derived from an EMBL/GenBank/DDBJ whole genome shotgun (WGS) entry which is preliminary data.</text>
</comment>
<keyword evidence="2" id="KW-0413">Isomerase</keyword>
<accession>A0ABR6QV42</accession>
<organism evidence="2 3">
    <name type="scientific">Rhizobium tropici</name>
    <dbReference type="NCBI Taxonomy" id="398"/>
    <lineage>
        <taxon>Bacteria</taxon>
        <taxon>Pseudomonadati</taxon>
        <taxon>Pseudomonadota</taxon>
        <taxon>Alphaproteobacteria</taxon>
        <taxon>Hyphomicrobiales</taxon>
        <taxon>Rhizobiaceae</taxon>
        <taxon>Rhizobium/Agrobacterium group</taxon>
        <taxon>Rhizobium</taxon>
    </lineage>
</organism>
<dbReference type="PANTHER" id="PTHR12110">
    <property type="entry name" value="HYDROXYPYRUVATE ISOMERASE"/>
    <property type="match status" value="1"/>
</dbReference>
<evidence type="ECO:0000313" key="2">
    <source>
        <dbReference type="EMBL" id="MBB6490726.1"/>
    </source>
</evidence>
<dbReference type="PANTHER" id="PTHR12110:SF53">
    <property type="entry name" value="BLR5974 PROTEIN"/>
    <property type="match status" value="1"/>
</dbReference>
<name>A0ABR6QV42_RHITR</name>
<feature type="domain" description="Xylose isomerase-like TIM barrel" evidence="1">
    <location>
        <begin position="79"/>
        <end position="232"/>
    </location>
</feature>
<dbReference type="InterPro" id="IPR050312">
    <property type="entry name" value="IolE/XylAMocC-like"/>
</dbReference>
<sequence>MITFQQREWGSLVVDLSDRFAVSTWSLHRALGATYPYKPGDRAYPARQSTYGKGTIELIDVPQQCADHSIFRLEICSFHLPSLLPSYLRDFRKATEEAGVKLQTLLVEDGDLSNSQTAHRDAEWMEGWIDVAAALGAENMRVIAGKARPTDPALMLAETHLRRLAELTAAAGVRLVIENWFDLLPGPTEVNRILDALHGKVGLNGDFGNWERAGKYEDLAKIMGRAELCHAKGRYSAAGLDEEDYVRCIELSNLAGYQGPFTLIYDSAYHQDEWSGILEERDCIARVFGEKFANDDHYRCISRGATHGNCARILDVKLDTRAIHQCKS</sequence>
<proteinExistence type="predicted"/>
<dbReference type="Gene3D" id="3.20.20.150">
    <property type="entry name" value="Divalent-metal-dependent TIM barrel enzymes"/>
    <property type="match status" value="1"/>
</dbReference>
<evidence type="ECO:0000313" key="3">
    <source>
        <dbReference type="Proteomes" id="UP000526625"/>
    </source>
</evidence>
<dbReference type="InterPro" id="IPR036237">
    <property type="entry name" value="Xyl_isomerase-like_sf"/>
</dbReference>